<comment type="caution">
    <text evidence="1">The sequence shown here is derived from an EMBL/GenBank/DDBJ whole genome shotgun (WGS) entry which is preliminary data.</text>
</comment>
<dbReference type="Proteomes" id="UP000609121">
    <property type="component" value="Unassembled WGS sequence"/>
</dbReference>
<sequence>MIRLILYAALLGLGAYAGAEYQKYQAIDACLDAGGRADARGFCRGMN</sequence>
<evidence type="ECO:0000313" key="1">
    <source>
        <dbReference type="EMBL" id="MBE3636893.1"/>
    </source>
</evidence>
<proteinExistence type="predicted"/>
<gene>
    <name evidence="1" type="ORF">ICN82_01585</name>
</gene>
<dbReference type="AlphaFoldDB" id="A0A8J6YVM1"/>
<protein>
    <submittedName>
        <fullName evidence="1">Uncharacterized protein</fullName>
    </submittedName>
</protein>
<organism evidence="1 2">
    <name type="scientific">Mangrovicoccus algicola</name>
    <dbReference type="NCBI Taxonomy" id="2771008"/>
    <lineage>
        <taxon>Bacteria</taxon>
        <taxon>Pseudomonadati</taxon>
        <taxon>Pseudomonadota</taxon>
        <taxon>Alphaproteobacteria</taxon>
        <taxon>Rhodobacterales</taxon>
        <taxon>Paracoccaceae</taxon>
        <taxon>Mangrovicoccus</taxon>
    </lineage>
</organism>
<evidence type="ECO:0000313" key="2">
    <source>
        <dbReference type="Proteomes" id="UP000609121"/>
    </source>
</evidence>
<dbReference type="RefSeq" id="WP_193179084.1">
    <property type="nucleotide sequence ID" value="NZ_JACVXA010000004.1"/>
</dbReference>
<keyword evidence="2" id="KW-1185">Reference proteome</keyword>
<name>A0A8J6YVM1_9RHOB</name>
<reference evidence="1" key="1">
    <citation type="submission" date="2020-09" db="EMBL/GenBank/DDBJ databases">
        <title>A novel bacterium of genus Mangrovicoccus, isolated from South China Sea.</title>
        <authorList>
            <person name="Huang H."/>
            <person name="Mo K."/>
            <person name="Hu Y."/>
        </authorList>
    </citation>
    <scope>NUCLEOTIDE SEQUENCE</scope>
    <source>
        <strain evidence="1">HB182678</strain>
    </source>
</reference>
<accession>A0A8J6YVM1</accession>
<dbReference type="EMBL" id="JACVXA010000004">
    <property type="protein sequence ID" value="MBE3636893.1"/>
    <property type="molecule type" value="Genomic_DNA"/>
</dbReference>